<accession>A0ABW0K2M4</accession>
<evidence type="ECO:0000313" key="3">
    <source>
        <dbReference type="EMBL" id="MFC5447041.1"/>
    </source>
</evidence>
<dbReference type="InterPro" id="IPR051911">
    <property type="entry name" value="SDR_oxidoreductase"/>
</dbReference>
<reference evidence="4" key="1">
    <citation type="journal article" date="2019" name="Int. J. Syst. Evol. Microbiol.">
        <title>The Global Catalogue of Microorganisms (GCM) 10K type strain sequencing project: providing services to taxonomists for standard genome sequencing and annotation.</title>
        <authorList>
            <consortium name="The Broad Institute Genomics Platform"/>
            <consortium name="The Broad Institute Genome Sequencing Center for Infectious Disease"/>
            <person name="Wu L."/>
            <person name="Ma J."/>
        </authorList>
    </citation>
    <scope>NUCLEOTIDE SEQUENCE [LARGE SCALE GENOMIC DNA]</scope>
    <source>
        <strain evidence="4">KACC 11904</strain>
    </source>
</reference>
<protein>
    <recommendedName>
        <fullName evidence="5">SDR family NAD(P)-dependent oxidoreductase</fullName>
    </recommendedName>
</protein>
<proteinExistence type="inferred from homology"/>
<dbReference type="Proteomes" id="UP001596044">
    <property type="component" value="Unassembled WGS sequence"/>
</dbReference>
<dbReference type="Gene3D" id="3.40.50.720">
    <property type="entry name" value="NAD(P)-binding Rossmann-like Domain"/>
    <property type="match status" value="2"/>
</dbReference>
<keyword evidence="2" id="KW-0560">Oxidoreductase</keyword>
<evidence type="ECO:0008006" key="5">
    <source>
        <dbReference type="Google" id="ProtNLM"/>
    </source>
</evidence>
<evidence type="ECO:0000256" key="2">
    <source>
        <dbReference type="ARBA" id="ARBA00023002"/>
    </source>
</evidence>
<gene>
    <name evidence="3" type="ORF">ACFPOG_02140</name>
</gene>
<dbReference type="PANTHER" id="PTHR43976:SF16">
    <property type="entry name" value="SHORT-CHAIN DEHYDROGENASE_REDUCTASE FAMILY PROTEIN"/>
    <property type="match status" value="1"/>
</dbReference>
<organism evidence="3 4">
    <name type="scientific">Paenibacillus aestuarii</name>
    <dbReference type="NCBI Taxonomy" id="516965"/>
    <lineage>
        <taxon>Bacteria</taxon>
        <taxon>Bacillati</taxon>
        <taxon>Bacillota</taxon>
        <taxon>Bacilli</taxon>
        <taxon>Bacillales</taxon>
        <taxon>Paenibacillaceae</taxon>
        <taxon>Paenibacillus</taxon>
    </lineage>
</organism>
<dbReference type="InterPro" id="IPR036291">
    <property type="entry name" value="NAD(P)-bd_dom_sf"/>
</dbReference>
<dbReference type="RefSeq" id="WP_270881503.1">
    <property type="nucleotide sequence ID" value="NZ_JAQFVF010000053.1"/>
</dbReference>
<comment type="similarity">
    <text evidence="1">Belongs to the short-chain dehydrogenases/reductases (SDR) family.</text>
</comment>
<dbReference type="EMBL" id="JBHSMJ010000005">
    <property type="protein sequence ID" value="MFC5447041.1"/>
    <property type="molecule type" value="Genomic_DNA"/>
</dbReference>
<sequence>MSKQRVWLVTGAGRGMDVDIAKAALNAGNQVVATGRSTDRQLQVALIGPMNVMRAVLPVMRKQGSGHNILISLGACISGFEFNSTLSTSMAYEN</sequence>
<dbReference type="SUPFAM" id="SSF51735">
    <property type="entry name" value="NAD(P)-binding Rossmann-fold domains"/>
    <property type="match status" value="1"/>
</dbReference>
<comment type="caution">
    <text evidence="3">The sequence shown here is derived from an EMBL/GenBank/DDBJ whole genome shotgun (WGS) entry which is preliminary data.</text>
</comment>
<evidence type="ECO:0000313" key="4">
    <source>
        <dbReference type="Proteomes" id="UP001596044"/>
    </source>
</evidence>
<keyword evidence="4" id="KW-1185">Reference proteome</keyword>
<dbReference type="PANTHER" id="PTHR43976">
    <property type="entry name" value="SHORT CHAIN DEHYDROGENASE"/>
    <property type="match status" value="1"/>
</dbReference>
<name>A0ABW0K2M4_9BACL</name>
<evidence type="ECO:0000256" key="1">
    <source>
        <dbReference type="ARBA" id="ARBA00006484"/>
    </source>
</evidence>